<reference evidence="1 2" key="1">
    <citation type="submission" date="2023-07" db="EMBL/GenBank/DDBJ databases">
        <title>Sequencing the genomes of 1000 actinobacteria strains.</title>
        <authorList>
            <person name="Klenk H.-P."/>
        </authorList>
    </citation>
    <scope>NUCLEOTIDE SEQUENCE [LARGE SCALE GENOMIC DNA]</scope>
    <source>
        <strain evidence="1 2">DSM 44508</strain>
    </source>
</reference>
<comment type="caution">
    <text evidence="1">The sequence shown here is derived from an EMBL/GenBank/DDBJ whole genome shotgun (WGS) entry which is preliminary data.</text>
</comment>
<evidence type="ECO:0000313" key="2">
    <source>
        <dbReference type="Proteomes" id="UP001183619"/>
    </source>
</evidence>
<dbReference type="Proteomes" id="UP001183619">
    <property type="component" value="Unassembled WGS sequence"/>
</dbReference>
<name>A0ABU2BAV7_9CORY</name>
<dbReference type="EMBL" id="JAVDYF010000001">
    <property type="protein sequence ID" value="MDR7355764.1"/>
    <property type="molecule type" value="Genomic_DNA"/>
</dbReference>
<organism evidence="1 2">
    <name type="scientific">Corynebacterium felinum</name>
    <dbReference type="NCBI Taxonomy" id="131318"/>
    <lineage>
        <taxon>Bacteria</taxon>
        <taxon>Bacillati</taxon>
        <taxon>Actinomycetota</taxon>
        <taxon>Actinomycetes</taxon>
        <taxon>Mycobacteriales</taxon>
        <taxon>Corynebacteriaceae</taxon>
        <taxon>Corynebacterium</taxon>
    </lineage>
</organism>
<protein>
    <submittedName>
        <fullName evidence="1">Uncharacterized protein</fullName>
    </submittedName>
</protein>
<proteinExistence type="predicted"/>
<accession>A0ABU2BAV7</accession>
<keyword evidence="2" id="KW-1185">Reference proteome</keyword>
<sequence length="250" mass="26506">MSSSHMKLNLPAVGDINIDANILKQIISLMTTVLLAIAGGTSLDTAQLKNMVPDNALAAVKSIGADILKEQGLGDAVPFVDRILSADPGTAELPLALEDSANAATRSITDSAPQTEKPRTVAPVAEQPHDNVPASETFMVANFPQAPAADEEVPVVFSFVEKKDGKVTPFEKGTWSGTINGRDVNSYKAKTNRELAEGILALKMKPSEMKDIDVQFESQSTATLGAKSARFHKDSIKLDTAGQTTLFSGK</sequence>
<dbReference type="RefSeq" id="WP_277105594.1">
    <property type="nucleotide sequence ID" value="NZ_BAAAJS010000042.1"/>
</dbReference>
<gene>
    <name evidence="1" type="ORF">J2S37_002302</name>
</gene>
<evidence type="ECO:0000313" key="1">
    <source>
        <dbReference type="EMBL" id="MDR7355764.1"/>
    </source>
</evidence>